<dbReference type="Proteomes" id="UP001194468">
    <property type="component" value="Unassembled WGS sequence"/>
</dbReference>
<proteinExistence type="predicted"/>
<feature type="non-terminal residue" evidence="1">
    <location>
        <position position="1"/>
    </location>
</feature>
<accession>A0AAD4BUB7</accession>
<sequence length="89" mass="9747">SETAVLPICAVCLGRGKHSILVIACQAKCTWDNPFYTLCECFNKALCIRETGETVCSYWQKKTGCNHKHDAKHLCSGCLAATHEASQCP</sequence>
<comment type="caution">
    <text evidence="1">The sequence shown here is derived from an EMBL/GenBank/DDBJ whole genome shotgun (WGS) entry which is preliminary data.</text>
</comment>
<dbReference type="EMBL" id="WHUW01000014">
    <property type="protein sequence ID" value="KAF8439430.1"/>
    <property type="molecule type" value="Genomic_DNA"/>
</dbReference>
<feature type="non-terminal residue" evidence="1">
    <location>
        <position position="89"/>
    </location>
</feature>
<gene>
    <name evidence="1" type="ORF">L210DRAFT_788008</name>
</gene>
<protein>
    <submittedName>
        <fullName evidence="1">Uncharacterized protein</fullName>
    </submittedName>
</protein>
<organism evidence="1 2">
    <name type="scientific">Boletus edulis BED1</name>
    <dbReference type="NCBI Taxonomy" id="1328754"/>
    <lineage>
        <taxon>Eukaryota</taxon>
        <taxon>Fungi</taxon>
        <taxon>Dikarya</taxon>
        <taxon>Basidiomycota</taxon>
        <taxon>Agaricomycotina</taxon>
        <taxon>Agaricomycetes</taxon>
        <taxon>Agaricomycetidae</taxon>
        <taxon>Boletales</taxon>
        <taxon>Boletineae</taxon>
        <taxon>Boletaceae</taxon>
        <taxon>Boletoideae</taxon>
        <taxon>Boletus</taxon>
    </lineage>
</organism>
<name>A0AAD4BUB7_BOLED</name>
<evidence type="ECO:0000313" key="1">
    <source>
        <dbReference type="EMBL" id="KAF8439430.1"/>
    </source>
</evidence>
<evidence type="ECO:0000313" key="2">
    <source>
        <dbReference type="Proteomes" id="UP001194468"/>
    </source>
</evidence>
<keyword evidence="2" id="KW-1185">Reference proteome</keyword>
<dbReference type="AlphaFoldDB" id="A0AAD4BUB7"/>
<reference evidence="1" key="1">
    <citation type="submission" date="2019-10" db="EMBL/GenBank/DDBJ databases">
        <authorList>
            <consortium name="DOE Joint Genome Institute"/>
            <person name="Kuo A."/>
            <person name="Miyauchi S."/>
            <person name="Kiss E."/>
            <person name="Drula E."/>
            <person name="Kohler A."/>
            <person name="Sanchez-Garcia M."/>
            <person name="Andreopoulos B."/>
            <person name="Barry K.W."/>
            <person name="Bonito G."/>
            <person name="Buee M."/>
            <person name="Carver A."/>
            <person name="Chen C."/>
            <person name="Cichocki N."/>
            <person name="Clum A."/>
            <person name="Culley D."/>
            <person name="Crous P.W."/>
            <person name="Fauchery L."/>
            <person name="Girlanda M."/>
            <person name="Hayes R."/>
            <person name="Keri Z."/>
            <person name="LaButti K."/>
            <person name="Lipzen A."/>
            <person name="Lombard V."/>
            <person name="Magnuson J."/>
            <person name="Maillard F."/>
            <person name="Morin E."/>
            <person name="Murat C."/>
            <person name="Nolan M."/>
            <person name="Ohm R."/>
            <person name="Pangilinan J."/>
            <person name="Pereira M."/>
            <person name="Perotto S."/>
            <person name="Peter M."/>
            <person name="Riley R."/>
            <person name="Sitrit Y."/>
            <person name="Stielow B."/>
            <person name="Szollosi G."/>
            <person name="Zifcakova L."/>
            <person name="Stursova M."/>
            <person name="Spatafora J.W."/>
            <person name="Tedersoo L."/>
            <person name="Vaario L.-M."/>
            <person name="Yamada A."/>
            <person name="Yan M."/>
            <person name="Wang P."/>
            <person name="Xu J."/>
            <person name="Bruns T."/>
            <person name="Baldrian P."/>
            <person name="Vilgalys R."/>
            <person name="Henrissat B."/>
            <person name="Grigoriev I.V."/>
            <person name="Hibbett D."/>
            <person name="Nagy L.G."/>
            <person name="Martin F.M."/>
        </authorList>
    </citation>
    <scope>NUCLEOTIDE SEQUENCE</scope>
    <source>
        <strain evidence="1">BED1</strain>
    </source>
</reference>
<reference evidence="1" key="2">
    <citation type="journal article" date="2020" name="Nat. Commun.">
        <title>Large-scale genome sequencing of mycorrhizal fungi provides insights into the early evolution of symbiotic traits.</title>
        <authorList>
            <person name="Miyauchi S."/>
            <person name="Kiss E."/>
            <person name="Kuo A."/>
            <person name="Drula E."/>
            <person name="Kohler A."/>
            <person name="Sanchez-Garcia M."/>
            <person name="Morin E."/>
            <person name="Andreopoulos B."/>
            <person name="Barry K.W."/>
            <person name="Bonito G."/>
            <person name="Buee M."/>
            <person name="Carver A."/>
            <person name="Chen C."/>
            <person name="Cichocki N."/>
            <person name="Clum A."/>
            <person name="Culley D."/>
            <person name="Crous P.W."/>
            <person name="Fauchery L."/>
            <person name="Girlanda M."/>
            <person name="Hayes R.D."/>
            <person name="Keri Z."/>
            <person name="LaButti K."/>
            <person name="Lipzen A."/>
            <person name="Lombard V."/>
            <person name="Magnuson J."/>
            <person name="Maillard F."/>
            <person name="Murat C."/>
            <person name="Nolan M."/>
            <person name="Ohm R.A."/>
            <person name="Pangilinan J."/>
            <person name="Pereira M.F."/>
            <person name="Perotto S."/>
            <person name="Peter M."/>
            <person name="Pfister S."/>
            <person name="Riley R."/>
            <person name="Sitrit Y."/>
            <person name="Stielow J.B."/>
            <person name="Szollosi G."/>
            <person name="Zifcakova L."/>
            <person name="Stursova M."/>
            <person name="Spatafora J.W."/>
            <person name="Tedersoo L."/>
            <person name="Vaario L.M."/>
            <person name="Yamada A."/>
            <person name="Yan M."/>
            <person name="Wang P."/>
            <person name="Xu J."/>
            <person name="Bruns T."/>
            <person name="Baldrian P."/>
            <person name="Vilgalys R."/>
            <person name="Dunand C."/>
            <person name="Henrissat B."/>
            <person name="Grigoriev I.V."/>
            <person name="Hibbett D."/>
            <person name="Nagy L.G."/>
            <person name="Martin F.M."/>
        </authorList>
    </citation>
    <scope>NUCLEOTIDE SEQUENCE</scope>
    <source>
        <strain evidence="1">BED1</strain>
    </source>
</reference>